<sequence length="128" mass="13790">MFEGREPTGRRGVDPTEDEKTMRRPDQGCEEQTAGLAATEAQVFAGRIFVKGAHGGGPEQGPTWRSSGGGAECTFKGEGANDTTCLFDLIVVVVILHVKFEAGDEAKFRRHCKQESFTNSNIADGLQS</sequence>
<evidence type="ECO:0000313" key="2">
    <source>
        <dbReference type="EMBL" id="GIY24081.1"/>
    </source>
</evidence>
<reference evidence="2 3" key="1">
    <citation type="submission" date="2021-06" db="EMBL/GenBank/DDBJ databases">
        <title>Caerostris darwini draft genome.</title>
        <authorList>
            <person name="Kono N."/>
            <person name="Arakawa K."/>
        </authorList>
    </citation>
    <scope>NUCLEOTIDE SEQUENCE [LARGE SCALE GENOMIC DNA]</scope>
</reference>
<accession>A0AAV4RTD4</accession>
<feature type="compositionally biased region" description="Basic and acidic residues" evidence="1">
    <location>
        <begin position="1"/>
        <end position="27"/>
    </location>
</feature>
<dbReference type="AlphaFoldDB" id="A0AAV4RTD4"/>
<proteinExistence type="predicted"/>
<evidence type="ECO:0000256" key="1">
    <source>
        <dbReference type="SAM" id="MobiDB-lite"/>
    </source>
</evidence>
<gene>
    <name evidence="2" type="ORF">CDAR_617751</name>
</gene>
<name>A0AAV4RTD4_9ARAC</name>
<keyword evidence="3" id="KW-1185">Reference proteome</keyword>
<protein>
    <submittedName>
        <fullName evidence="2">Uncharacterized protein</fullName>
    </submittedName>
</protein>
<evidence type="ECO:0000313" key="3">
    <source>
        <dbReference type="Proteomes" id="UP001054837"/>
    </source>
</evidence>
<feature type="region of interest" description="Disordered" evidence="1">
    <location>
        <begin position="1"/>
        <end position="33"/>
    </location>
</feature>
<comment type="caution">
    <text evidence="2">The sequence shown here is derived from an EMBL/GenBank/DDBJ whole genome shotgun (WGS) entry which is preliminary data.</text>
</comment>
<organism evidence="2 3">
    <name type="scientific">Caerostris darwini</name>
    <dbReference type="NCBI Taxonomy" id="1538125"/>
    <lineage>
        <taxon>Eukaryota</taxon>
        <taxon>Metazoa</taxon>
        <taxon>Ecdysozoa</taxon>
        <taxon>Arthropoda</taxon>
        <taxon>Chelicerata</taxon>
        <taxon>Arachnida</taxon>
        <taxon>Araneae</taxon>
        <taxon>Araneomorphae</taxon>
        <taxon>Entelegynae</taxon>
        <taxon>Araneoidea</taxon>
        <taxon>Araneidae</taxon>
        <taxon>Caerostris</taxon>
    </lineage>
</organism>
<dbReference type="EMBL" id="BPLQ01006635">
    <property type="protein sequence ID" value="GIY24081.1"/>
    <property type="molecule type" value="Genomic_DNA"/>
</dbReference>
<dbReference type="Proteomes" id="UP001054837">
    <property type="component" value="Unassembled WGS sequence"/>
</dbReference>